<organism evidence="4 5">
    <name type="scientific">Desulfofustis glycolicus DSM 9705</name>
    <dbReference type="NCBI Taxonomy" id="1121409"/>
    <lineage>
        <taxon>Bacteria</taxon>
        <taxon>Pseudomonadati</taxon>
        <taxon>Thermodesulfobacteriota</taxon>
        <taxon>Desulfobulbia</taxon>
        <taxon>Desulfobulbales</taxon>
        <taxon>Desulfocapsaceae</taxon>
        <taxon>Desulfofustis</taxon>
    </lineage>
</organism>
<dbReference type="Gene3D" id="3.90.1750.20">
    <property type="entry name" value="Putative Large Serine Recombinase, Chain B, Domain 2"/>
    <property type="match status" value="1"/>
</dbReference>
<dbReference type="InterPro" id="IPR006119">
    <property type="entry name" value="Resolv_N"/>
</dbReference>
<dbReference type="PANTHER" id="PTHR30461:SF2">
    <property type="entry name" value="SERINE RECOMBINASE PINE-RELATED"/>
    <property type="match status" value="1"/>
</dbReference>
<evidence type="ECO:0000259" key="3">
    <source>
        <dbReference type="SMART" id="SM00857"/>
    </source>
</evidence>
<dbReference type="EMBL" id="FQXS01000014">
    <property type="protein sequence ID" value="SHH89768.1"/>
    <property type="molecule type" value="Genomic_DNA"/>
</dbReference>
<dbReference type="STRING" id="1121409.SAMN02745124_02454"/>
<keyword evidence="2" id="KW-0233">DNA recombination</keyword>
<evidence type="ECO:0000313" key="5">
    <source>
        <dbReference type="Proteomes" id="UP000184139"/>
    </source>
</evidence>
<evidence type="ECO:0000256" key="2">
    <source>
        <dbReference type="ARBA" id="ARBA00023172"/>
    </source>
</evidence>
<evidence type="ECO:0000313" key="4">
    <source>
        <dbReference type="EMBL" id="SHH89768.1"/>
    </source>
</evidence>
<dbReference type="Pfam" id="PF00239">
    <property type="entry name" value="Resolvase"/>
    <property type="match status" value="1"/>
</dbReference>
<dbReference type="GO" id="GO:0003677">
    <property type="term" value="F:DNA binding"/>
    <property type="evidence" value="ECO:0007669"/>
    <property type="project" value="UniProtKB-KW"/>
</dbReference>
<dbReference type="Gene3D" id="3.40.50.1390">
    <property type="entry name" value="Resolvase, N-terminal catalytic domain"/>
    <property type="match status" value="1"/>
</dbReference>
<keyword evidence="1" id="KW-0238">DNA-binding</keyword>
<dbReference type="GO" id="GO:0000150">
    <property type="term" value="F:DNA strand exchange activity"/>
    <property type="evidence" value="ECO:0007669"/>
    <property type="project" value="InterPro"/>
</dbReference>
<dbReference type="SUPFAM" id="SSF53041">
    <property type="entry name" value="Resolvase-like"/>
    <property type="match status" value="1"/>
</dbReference>
<proteinExistence type="predicted"/>
<dbReference type="PANTHER" id="PTHR30461">
    <property type="entry name" value="DNA-INVERTASE FROM LAMBDOID PROPHAGE"/>
    <property type="match status" value="1"/>
</dbReference>
<sequence>MTVYGYLFLAADREHRVPVADQSSGLAAFAASLGLEVTEICVEEGDSLKKPFRDRPQGGMLFEHLQPGDVVVVLRSEWVLASAGSAVRLLAELRKRRVSLYCADLNENLTLPVERRLVVSEGNQELVRGLLEALAACESSSHGEAIKAAKRRSRRQGRYIGGPVPFGWQVDDKGFLRQRADQQRVIEAIKEMRGAGHSFREIAGRLGDEEGISLSHEGIRRILSADRARKEREQGGASVPAER</sequence>
<reference evidence="4 5" key="1">
    <citation type="submission" date="2016-11" db="EMBL/GenBank/DDBJ databases">
        <authorList>
            <person name="Jaros S."/>
            <person name="Januszkiewicz K."/>
            <person name="Wedrychowicz H."/>
        </authorList>
    </citation>
    <scope>NUCLEOTIDE SEQUENCE [LARGE SCALE GENOMIC DNA]</scope>
    <source>
        <strain evidence="4 5">DSM 9705</strain>
    </source>
</reference>
<name>A0A1M5WQI6_9BACT</name>
<dbReference type="SMART" id="SM00857">
    <property type="entry name" value="Resolvase"/>
    <property type="match status" value="1"/>
</dbReference>
<accession>A0A1M5WQI6</accession>
<dbReference type="InterPro" id="IPR038109">
    <property type="entry name" value="DNA_bind_recomb_sf"/>
</dbReference>
<dbReference type="InterPro" id="IPR050639">
    <property type="entry name" value="SSR_resolvase"/>
</dbReference>
<dbReference type="Proteomes" id="UP000184139">
    <property type="component" value="Unassembled WGS sequence"/>
</dbReference>
<dbReference type="AlphaFoldDB" id="A0A1M5WQI6"/>
<feature type="domain" description="Resolvase/invertase-type recombinase catalytic" evidence="3">
    <location>
        <begin position="3"/>
        <end position="159"/>
    </location>
</feature>
<evidence type="ECO:0000256" key="1">
    <source>
        <dbReference type="ARBA" id="ARBA00023125"/>
    </source>
</evidence>
<dbReference type="InterPro" id="IPR036162">
    <property type="entry name" value="Resolvase-like_N_sf"/>
</dbReference>
<gene>
    <name evidence="4" type="ORF">SAMN02745124_02454</name>
</gene>
<protein>
    <submittedName>
        <fullName evidence="4">Site-specific DNA recombinase</fullName>
    </submittedName>
</protein>
<keyword evidence="5" id="KW-1185">Reference proteome</keyword>